<dbReference type="CDD" id="cd01630">
    <property type="entry name" value="HAD_KDO-like"/>
    <property type="match status" value="1"/>
</dbReference>
<evidence type="ECO:0000256" key="9">
    <source>
        <dbReference type="ARBA" id="ARBA00022842"/>
    </source>
</evidence>
<reference evidence="12 13" key="1">
    <citation type="journal article" date="2019" name="Nat. Med.">
        <title>A library of human gut bacterial isolates paired with longitudinal multiomics data enables mechanistic microbiome research.</title>
        <authorList>
            <person name="Poyet M."/>
            <person name="Groussin M."/>
            <person name="Gibbons S.M."/>
            <person name="Avila-Pacheco J."/>
            <person name="Jiang X."/>
            <person name="Kearney S.M."/>
            <person name="Perrotta A.R."/>
            <person name="Berdy B."/>
            <person name="Zhao S."/>
            <person name="Lieberman T.D."/>
            <person name="Swanson P.K."/>
            <person name="Smith M."/>
            <person name="Roesemann S."/>
            <person name="Alexander J.E."/>
            <person name="Rich S.A."/>
            <person name="Livny J."/>
            <person name="Vlamakis H."/>
            <person name="Clish C."/>
            <person name="Bullock K."/>
            <person name="Deik A."/>
            <person name="Scott J."/>
            <person name="Pierce K.A."/>
            <person name="Xavier R.J."/>
            <person name="Alm E.J."/>
        </authorList>
    </citation>
    <scope>NUCLEOTIDE SEQUENCE [LARGE SCALE GENOMIC DNA]</scope>
    <source>
        <strain evidence="12 13">BIOML-A2</strain>
    </source>
</reference>
<dbReference type="SUPFAM" id="SSF56784">
    <property type="entry name" value="HAD-like"/>
    <property type="match status" value="1"/>
</dbReference>
<evidence type="ECO:0000256" key="3">
    <source>
        <dbReference type="ARBA" id="ARBA00005893"/>
    </source>
</evidence>
<evidence type="ECO:0000256" key="5">
    <source>
        <dbReference type="ARBA" id="ARBA00013066"/>
    </source>
</evidence>
<feature type="binding site" evidence="11">
    <location>
        <position position="16"/>
    </location>
    <ligand>
        <name>Mg(2+)</name>
        <dbReference type="ChEBI" id="CHEBI:18420"/>
    </ligand>
</feature>
<evidence type="ECO:0000256" key="11">
    <source>
        <dbReference type="PIRSR" id="PIRSR006118-2"/>
    </source>
</evidence>
<dbReference type="RefSeq" id="WP_008865028.1">
    <property type="nucleotide sequence ID" value="NZ_CAJUON010000002.1"/>
</dbReference>
<keyword evidence="8 12" id="KW-0378">Hydrolase</keyword>
<dbReference type="GeneID" id="43349870"/>
<comment type="subunit">
    <text evidence="4">Homotetramer.</text>
</comment>
<comment type="similarity">
    <text evidence="3">Belongs to the KdsC family.</text>
</comment>
<dbReference type="AlphaFoldDB" id="A0A6I3RXN9"/>
<keyword evidence="9 11" id="KW-0460">Magnesium</keyword>
<evidence type="ECO:0000256" key="7">
    <source>
        <dbReference type="ARBA" id="ARBA00022723"/>
    </source>
</evidence>
<dbReference type="PANTHER" id="PTHR21485">
    <property type="entry name" value="HAD SUPERFAMILY MEMBERS CMAS AND KDSC"/>
    <property type="match status" value="1"/>
</dbReference>
<dbReference type="PIRSF" id="PIRSF006118">
    <property type="entry name" value="KDO8-P_Ptase"/>
    <property type="match status" value="1"/>
</dbReference>
<dbReference type="Proteomes" id="UP000462362">
    <property type="component" value="Unassembled WGS sequence"/>
</dbReference>
<evidence type="ECO:0000256" key="8">
    <source>
        <dbReference type="ARBA" id="ARBA00022801"/>
    </source>
</evidence>
<dbReference type="Pfam" id="PF00702">
    <property type="entry name" value="Hydrolase"/>
    <property type="match status" value="1"/>
</dbReference>
<dbReference type="InterPro" id="IPR036412">
    <property type="entry name" value="HAD-like_sf"/>
</dbReference>
<evidence type="ECO:0000256" key="1">
    <source>
        <dbReference type="ARBA" id="ARBA00000898"/>
    </source>
</evidence>
<evidence type="ECO:0000256" key="6">
    <source>
        <dbReference type="ARBA" id="ARBA00020092"/>
    </source>
</evidence>
<dbReference type="GO" id="GO:0019143">
    <property type="term" value="F:3-deoxy-manno-octulosonate-8-phosphatase activity"/>
    <property type="evidence" value="ECO:0007669"/>
    <property type="project" value="UniProtKB-EC"/>
</dbReference>
<dbReference type="PANTHER" id="PTHR21485:SF3">
    <property type="entry name" value="N-ACYLNEURAMINATE CYTIDYLYLTRANSFERASE"/>
    <property type="match status" value="1"/>
</dbReference>
<dbReference type="GO" id="GO:0046872">
    <property type="term" value="F:metal ion binding"/>
    <property type="evidence" value="ECO:0007669"/>
    <property type="project" value="UniProtKB-KW"/>
</dbReference>
<dbReference type="EMBL" id="WNCL01000003">
    <property type="protein sequence ID" value="MTU42407.1"/>
    <property type="molecule type" value="Genomic_DNA"/>
</dbReference>
<dbReference type="InterPro" id="IPR006549">
    <property type="entry name" value="HAD-SF_hydro_IIIA"/>
</dbReference>
<keyword evidence="7 11" id="KW-0479">Metal-binding</keyword>
<feature type="binding site" evidence="11">
    <location>
        <position position="18"/>
    </location>
    <ligand>
        <name>substrate</name>
    </ligand>
</feature>
<dbReference type="GO" id="GO:0008781">
    <property type="term" value="F:N-acylneuraminate cytidylyltransferase activity"/>
    <property type="evidence" value="ECO:0007669"/>
    <property type="project" value="TreeGrafter"/>
</dbReference>
<dbReference type="SFLD" id="SFLDG01136">
    <property type="entry name" value="C1.6:_Phosphoserine_Phosphatas"/>
    <property type="match status" value="1"/>
</dbReference>
<comment type="caution">
    <text evidence="12">The sequence shown here is derived from an EMBL/GenBank/DDBJ whole genome shotgun (WGS) entry which is preliminary data.</text>
</comment>
<dbReference type="NCBIfam" id="TIGR01662">
    <property type="entry name" value="HAD-SF-IIIA"/>
    <property type="match status" value="1"/>
</dbReference>
<evidence type="ECO:0000256" key="2">
    <source>
        <dbReference type="ARBA" id="ARBA00001946"/>
    </source>
</evidence>
<dbReference type="EC" id="3.1.3.45" evidence="5"/>
<evidence type="ECO:0000313" key="12">
    <source>
        <dbReference type="EMBL" id="MTU42407.1"/>
    </source>
</evidence>
<dbReference type="InterPro" id="IPR050793">
    <property type="entry name" value="CMP-NeuNAc_synthase"/>
</dbReference>
<dbReference type="Gene3D" id="3.40.50.1000">
    <property type="entry name" value="HAD superfamily/HAD-like"/>
    <property type="match status" value="1"/>
</dbReference>
<dbReference type="InterPro" id="IPR023214">
    <property type="entry name" value="HAD_sf"/>
</dbReference>
<evidence type="ECO:0000256" key="10">
    <source>
        <dbReference type="ARBA" id="ARBA00031051"/>
    </source>
</evidence>
<comment type="catalytic activity">
    <reaction evidence="1">
        <text>3-deoxy-alpha-D-manno-2-octulosonate-8-phosphate + H2O = 3-deoxy-alpha-D-manno-oct-2-ulosonate + phosphate</text>
        <dbReference type="Rhea" id="RHEA:11500"/>
        <dbReference type="ChEBI" id="CHEBI:15377"/>
        <dbReference type="ChEBI" id="CHEBI:43474"/>
        <dbReference type="ChEBI" id="CHEBI:85985"/>
        <dbReference type="ChEBI" id="CHEBI:85986"/>
        <dbReference type="EC" id="3.1.3.45"/>
    </reaction>
</comment>
<comment type="cofactor">
    <cofactor evidence="2 11">
        <name>Mg(2+)</name>
        <dbReference type="ChEBI" id="CHEBI:18420"/>
    </cofactor>
</comment>
<sequence length="176" mass="19167">MKAEAIAKKIKLVCLDVDGVLTDGSIIISGQGELFKQFYVRDGLGIKFLQDCGIQVAICTGRQSDIVIERAKELGITLLMQGQKDKREGLAEICRQAGVSPEETAYMGDDIPDLCLFPLVALSCAPSDASVVALKKACWVSRFPGGHGAVRELAEFILKSQGRFEEAVMKRFNTEL</sequence>
<gene>
    <name evidence="12" type="ORF">GMD42_01980</name>
</gene>
<dbReference type="InterPro" id="IPR010023">
    <property type="entry name" value="KdsC_fam"/>
</dbReference>
<dbReference type="NCBIfam" id="TIGR01670">
    <property type="entry name" value="KdsC-phosphatas"/>
    <property type="match status" value="1"/>
</dbReference>
<evidence type="ECO:0000256" key="4">
    <source>
        <dbReference type="ARBA" id="ARBA00011881"/>
    </source>
</evidence>
<feature type="binding site" evidence="11">
    <location>
        <position position="109"/>
    </location>
    <ligand>
        <name>Mg(2+)</name>
        <dbReference type="ChEBI" id="CHEBI:18420"/>
    </ligand>
</feature>
<proteinExistence type="inferred from homology"/>
<dbReference type="FunFam" id="3.40.50.1000:FF:000029">
    <property type="entry name" value="3-deoxy-D-manno-octulosonate 8-phosphate phosphatase KdsC"/>
    <property type="match status" value="1"/>
</dbReference>
<evidence type="ECO:0000313" key="13">
    <source>
        <dbReference type="Proteomes" id="UP000462362"/>
    </source>
</evidence>
<dbReference type="SFLD" id="SFLDG01138">
    <property type="entry name" value="C1.6.2:_Deoxy-d-mannose-octulo"/>
    <property type="match status" value="1"/>
</dbReference>
<organism evidence="12 13">
    <name type="scientific">Parasutterella excrementihominis</name>
    <dbReference type="NCBI Taxonomy" id="487175"/>
    <lineage>
        <taxon>Bacteria</taxon>
        <taxon>Pseudomonadati</taxon>
        <taxon>Pseudomonadota</taxon>
        <taxon>Betaproteobacteria</taxon>
        <taxon>Burkholderiales</taxon>
        <taxon>Sutterellaceae</taxon>
        <taxon>Parasutterella</taxon>
    </lineage>
</organism>
<protein>
    <recommendedName>
        <fullName evidence="6">3-deoxy-D-manno-octulosonate 8-phosphate phosphatase KdsC</fullName>
        <ecNumber evidence="5">3.1.3.45</ecNumber>
    </recommendedName>
    <alternativeName>
        <fullName evidence="10">KDO 8-P phosphatase</fullName>
    </alternativeName>
</protein>
<accession>A0A6I3RXN9</accession>
<name>A0A6I3RXN9_9BURK</name>
<dbReference type="SFLD" id="SFLDS00003">
    <property type="entry name" value="Haloacid_Dehalogenase"/>
    <property type="match status" value="1"/>
</dbReference>